<proteinExistence type="predicted"/>
<name>A0A0A8Z7P1_ARUDO</name>
<feature type="compositionally biased region" description="Basic residues" evidence="1">
    <location>
        <begin position="8"/>
        <end position="22"/>
    </location>
</feature>
<sequence length="50" mass="5812">MPSLRLLTARRRPSSSPRHRPSTAKLLLLQPVQGCYEQARCRRRPFTQGH</sequence>
<protein>
    <submittedName>
        <fullName evidence="2">Uncharacterized protein</fullName>
    </submittedName>
</protein>
<accession>A0A0A8Z7P1</accession>
<dbReference type="EMBL" id="GBRH01263069">
    <property type="protein sequence ID" value="JAD34826.1"/>
    <property type="molecule type" value="Transcribed_RNA"/>
</dbReference>
<feature type="region of interest" description="Disordered" evidence="1">
    <location>
        <begin position="1"/>
        <end position="22"/>
    </location>
</feature>
<evidence type="ECO:0000256" key="1">
    <source>
        <dbReference type="SAM" id="MobiDB-lite"/>
    </source>
</evidence>
<reference evidence="2" key="1">
    <citation type="submission" date="2014-09" db="EMBL/GenBank/DDBJ databases">
        <authorList>
            <person name="Magalhaes I.L.F."/>
            <person name="Oliveira U."/>
            <person name="Santos F.R."/>
            <person name="Vidigal T.H.D.A."/>
            <person name="Brescovit A.D."/>
            <person name="Santos A.J."/>
        </authorList>
    </citation>
    <scope>NUCLEOTIDE SEQUENCE</scope>
    <source>
        <tissue evidence="2">Shoot tissue taken approximately 20 cm above the soil surface</tissue>
    </source>
</reference>
<reference evidence="2" key="2">
    <citation type="journal article" date="2015" name="Data Brief">
        <title>Shoot transcriptome of the giant reed, Arundo donax.</title>
        <authorList>
            <person name="Barrero R.A."/>
            <person name="Guerrero F.D."/>
            <person name="Moolhuijzen P."/>
            <person name="Goolsby J.A."/>
            <person name="Tidwell J."/>
            <person name="Bellgard S.E."/>
            <person name="Bellgard M.I."/>
        </authorList>
    </citation>
    <scope>NUCLEOTIDE SEQUENCE</scope>
    <source>
        <tissue evidence="2">Shoot tissue taken approximately 20 cm above the soil surface</tissue>
    </source>
</reference>
<organism evidence="2">
    <name type="scientific">Arundo donax</name>
    <name type="common">Giant reed</name>
    <name type="synonym">Donax arundinaceus</name>
    <dbReference type="NCBI Taxonomy" id="35708"/>
    <lineage>
        <taxon>Eukaryota</taxon>
        <taxon>Viridiplantae</taxon>
        <taxon>Streptophyta</taxon>
        <taxon>Embryophyta</taxon>
        <taxon>Tracheophyta</taxon>
        <taxon>Spermatophyta</taxon>
        <taxon>Magnoliopsida</taxon>
        <taxon>Liliopsida</taxon>
        <taxon>Poales</taxon>
        <taxon>Poaceae</taxon>
        <taxon>PACMAD clade</taxon>
        <taxon>Arundinoideae</taxon>
        <taxon>Arundineae</taxon>
        <taxon>Arundo</taxon>
    </lineage>
</organism>
<dbReference type="AlphaFoldDB" id="A0A0A8Z7P1"/>
<evidence type="ECO:0000313" key="2">
    <source>
        <dbReference type="EMBL" id="JAD34826.1"/>
    </source>
</evidence>